<protein>
    <submittedName>
        <fullName evidence="2">8370_t:CDS:1</fullName>
    </submittedName>
</protein>
<sequence>MKDLLNKSNREKNLFKSYYCAEQAEAKEYSNYQQVYQQKVLEREARNKQYRLLKNYQGCKKCGSLAVDAYDLHENNRLVCQPCRMKKEGGSSSPISFAEQQKRQQLESLKAQLEQKKQEAQQNYQAQKNYLELTATLAKSPQIQAFFTDLLTTYAQRFANSQNLDISHTPLVFEGLYWDKKTGHGFGEMGRCFRQTLFYPRHEKNIAIGLNRLYLLNKFDNNRYFPNYPQGDFSYLDISFVSMIKTCSHEIAHYIQLIKHGKSSCESDLKLNNGKYNAELAKEHKEFTGEIYGMVKNSGEYSE</sequence>
<organism evidence="2 3">
    <name type="scientific">Ambispora gerdemannii</name>
    <dbReference type="NCBI Taxonomy" id="144530"/>
    <lineage>
        <taxon>Eukaryota</taxon>
        <taxon>Fungi</taxon>
        <taxon>Fungi incertae sedis</taxon>
        <taxon>Mucoromycota</taxon>
        <taxon>Glomeromycotina</taxon>
        <taxon>Glomeromycetes</taxon>
        <taxon>Archaeosporales</taxon>
        <taxon>Ambisporaceae</taxon>
        <taxon>Ambispora</taxon>
    </lineage>
</organism>
<comment type="caution">
    <text evidence="2">The sequence shown here is derived from an EMBL/GenBank/DDBJ whole genome shotgun (WGS) entry which is preliminary data.</text>
</comment>
<proteinExistence type="predicted"/>
<keyword evidence="1" id="KW-0175">Coiled coil</keyword>
<dbReference type="Proteomes" id="UP000789831">
    <property type="component" value="Unassembled WGS sequence"/>
</dbReference>
<gene>
    <name evidence="2" type="ORF">AGERDE_LOCUS7968</name>
</gene>
<evidence type="ECO:0000313" key="2">
    <source>
        <dbReference type="EMBL" id="CAG8577791.1"/>
    </source>
</evidence>
<dbReference type="OrthoDB" id="2442525at2759"/>
<dbReference type="AlphaFoldDB" id="A0A9N9G3N6"/>
<evidence type="ECO:0000256" key="1">
    <source>
        <dbReference type="SAM" id="Coils"/>
    </source>
</evidence>
<dbReference type="EMBL" id="CAJVPL010001566">
    <property type="protein sequence ID" value="CAG8577791.1"/>
    <property type="molecule type" value="Genomic_DNA"/>
</dbReference>
<reference evidence="2" key="1">
    <citation type="submission" date="2021-06" db="EMBL/GenBank/DDBJ databases">
        <authorList>
            <person name="Kallberg Y."/>
            <person name="Tangrot J."/>
            <person name="Rosling A."/>
        </authorList>
    </citation>
    <scope>NUCLEOTIDE SEQUENCE</scope>
    <source>
        <strain evidence="2">MT106</strain>
    </source>
</reference>
<evidence type="ECO:0000313" key="3">
    <source>
        <dbReference type="Proteomes" id="UP000789831"/>
    </source>
</evidence>
<accession>A0A9N9G3N6</accession>
<name>A0A9N9G3N6_9GLOM</name>
<feature type="coiled-coil region" evidence="1">
    <location>
        <begin position="96"/>
        <end position="130"/>
    </location>
</feature>
<keyword evidence="3" id="KW-1185">Reference proteome</keyword>